<evidence type="ECO:0000259" key="5">
    <source>
        <dbReference type="Pfam" id="PF10531"/>
    </source>
</evidence>
<gene>
    <name evidence="6" type="ORF">SAMN05216548_10493</name>
</gene>
<evidence type="ECO:0000256" key="1">
    <source>
        <dbReference type="ARBA" id="ARBA00022729"/>
    </source>
</evidence>
<dbReference type="STRING" id="1855383.SAMN05216548_10493"/>
<keyword evidence="1 3" id="KW-0732">Signal</keyword>
<feature type="compositionally biased region" description="Polar residues" evidence="2">
    <location>
        <begin position="109"/>
        <end position="120"/>
    </location>
</feature>
<dbReference type="Pfam" id="PF02563">
    <property type="entry name" value="Poly_export"/>
    <property type="match status" value="1"/>
</dbReference>
<dbReference type="InterPro" id="IPR019554">
    <property type="entry name" value="Soluble_ligand-bd"/>
</dbReference>
<dbReference type="PROSITE" id="PS51257">
    <property type="entry name" value="PROKAR_LIPOPROTEIN"/>
    <property type="match status" value="1"/>
</dbReference>
<protein>
    <submittedName>
        <fullName evidence="6">Polysaccharide export outer membrane protein</fullName>
    </submittedName>
</protein>
<feature type="signal peptide" evidence="3">
    <location>
        <begin position="1"/>
        <end position="17"/>
    </location>
</feature>
<feature type="region of interest" description="Disordered" evidence="2">
    <location>
        <begin position="101"/>
        <end position="122"/>
    </location>
</feature>
<dbReference type="Gene3D" id="3.30.1950.10">
    <property type="entry name" value="wza like domain"/>
    <property type="match status" value="1"/>
</dbReference>
<dbReference type="PANTHER" id="PTHR33619">
    <property type="entry name" value="POLYSACCHARIDE EXPORT PROTEIN GFCE-RELATED"/>
    <property type="match status" value="1"/>
</dbReference>
<feature type="domain" description="Polysaccharide export protein N-terminal" evidence="4">
    <location>
        <begin position="75"/>
        <end position="167"/>
    </location>
</feature>
<dbReference type="Gene3D" id="3.10.560.10">
    <property type="entry name" value="Outer membrane lipoprotein wza domain like"/>
    <property type="match status" value="2"/>
</dbReference>
<feature type="domain" description="Soluble ligand binding" evidence="5">
    <location>
        <begin position="176"/>
        <end position="225"/>
    </location>
</feature>
<dbReference type="InterPro" id="IPR003715">
    <property type="entry name" value="Poly_export_N"/>
</dbReference>
<reference evidence="6 7" key="1">
    <citation type="submission" date="2016-10" db="EMBL/GenBank/DDBJ databases">
        <authorList>
            <person name="de Groot N.N."/>
        </authorList>
    </citation>
    <scope>NUCLEOTIDE SEQUENCE [LARGE SCALE GENOMIC DNA]</scope>
    <source>
        <strain evidence="6 7">A52C2</strain>
    </source>
</reference>
<evidence type="ECO:0000259" key="4">
    <source>
        <dbReference type="Pfam" id="PF02563"/>
    </source>
</evidence>
<dbReference type="EMBL" id="FOFG01000004">
    <property type="protein sequence ID" value="SEQ36319.1"/>
    <property type="molecule type" value="Genomic_DNA"/>
</dbReference>
<organism evidence="6 7">
    <name type="scientific">Faunimonas pinastri</name>
    <dbReference type="NCBI Taxonomy" id="1855383"/>
    <lineage>
        <taxon>Bacteria</taxon>
        <taxon>Pseudomonadati</taxon>
        <taxon>Pseudomonadota</taxon>
        <taxon>Alphaproteobacteria</taxon>
        <taxon>Hyphomicrobiales</taxon>
        <taxon>Afifellaceae</taxon>
        <taxon>Faunimonas</taxon>
    </lineage>
</organism>
<dbReference type="AlphaFoldDB" id="A0A1H9FEK7"/>
<accession>A0A1H9FEK7</accession>
<evidence type="ECO:0000313" key="7">
    <source>
        <dbReference type="Proteomes" id="UP000199647"/>
    </source>
</evidence>
<proteinExistence type="predicted"/>
<sequence>MKLLKFVAVGLMTSAAAGCGLPSSSPTFSQVQRGAVQPAGMNFCSVQLDPRITAILKRPATPGFSSVFRDRAGAPTLALRPGDVVSVTIYEAGGASLFGTAPSADQLPDASSKTSTTLPPQSIEADGRITVPYAGRIIAVGKTPGSLAREIEQQLAGKAVQPQVIVSTVSNGSSIATVGGEVGKAGVVPLTLRGEKLLDVIAEAGGAKYPAYETYVQIIRGRTSGMIQLQRVLDDPGNNIFIRPNDQVFLSRNPSSFTVLGATQKVSQYTFDTEHVSLAEAIGRAGGPIDTIGNPGGIFLFRYEPASVASEVLQAPAANPASCTLAMQSPYVPVMYRIDLSQPSGYFLAQQVPLRDKDVILATDADAVHLQKAISVVRGFTGIAYDLNRNVKD</sequence>
<evidence type="ECO:0000256" key="2">
    <source>
        <dbReference type="SAM" id="MobiDB-lite"/>
    </source>
</evidence>
<dbReference type="GO" id="GO:0015159">
    <property type="term" value="F:polysaccharide transmembrane transporter activity"/>
    <property type="evidence" value="ECO:0007669"/>
    <property type="project" value="InterPro"/>
</dbReference>
<feature type="chain" id="PRO_5011503249" evidence="3">
    <location>
        <begin position="18"/>
        <end position="393"/>
    </location>
</feature>
<dbReference type="RefSeq" id="WP_177176763.1">
    <property type="nucleotide sequence ID" value="NZ_FOFG01000004.1"/>
</dbReference>
<dbReference type="Proteomes" id="UP000199647">
    <property type="component" value="Unassembled WGS sequence"/>
</dbReference>
<evidence type="ECO:0000256" key="3">
    <source>
        <dbReference type="SAM" id="SignalP"/>
    </source>
</evidence>
<name>A0A1H9FEK7_9HYPH</name>
<dbReference type="PANTHER" id="PTHR33619:SF3">
    <property type="entry name" value="POLYSACCHARIDE EXPORT PROTEIN GFCE-RELATED"/>
    <property type="match status" value="1"/>
</dbReference>
<dbReference type="InterPro" id="IPR049712">
    <property type="entry name" value="Poly_export"/>
</dbReference>
<dbReference type="Pfam" id="PF10531">
    <property type="entry name" value="SLBB"/>
    <property type="match status" value="1"/>
</dbReference>
<evidence type="ECO:0000313" key="6">
    <source>
        <dbReference type="EMBL" id="SEQ36319.1"/>
    </source>
</evidence>
<keyword evidence="7" id="KW-1185">Reference proteome</keyword>